<accession>A0A915PJF8</accession>
<keyword evidence="1" id="KW-1185">Reference proteome</keyword>
<proteinExistence type="predicted"/>
<dbReference type="Proteomes" id="UP000887581">
    <property type="component" value="Unplaced"/>
</dbReference>
<evidence type="ECO:0000313" key="1">
    <source>
        <dbReference type="Proteomes" id="UP000887581"/>
    </source>
</evidence>
<protein>
    <submittedName>
        <fullName evidence="2">Uncharacterized protein</fullName>
    </submittedName>
</protein>
<dbReference type="WBParaSite" id="sdigi.contig201.g6043.t1">
    <property type="protein sequence ID" value="sdigi.contig201.g6043.t1"/>
    <property type="gene ID" value="sdigi.contig201.g6043"/>
</dbReference>
<name>A0A915PJF8_9BILA</name>
<reference evidence="2" key="1">
    <citation type="submission" date="2022-11" db="UniProtKB">
        <authorList>
            <consortium name="WormBaseParasite"/>
        </authorList>
    </citation>
    <scope>IDENTIFICATION</scope>
</reference>
<evidence type="ECO:0000313" key="2">
    <source>
        <dbReference type="WBParaSite" id="sdigi.contig201.g6043.t1"/>
    </source>
</evidence>
<sequence length="65" mass="7546">MFSTEERNELGYPGFRRTQVKAELQDNPVATAQELSSKQLKNLGIQVCIEGFLQTDRQDYRRNVQ</sequence>
<dbReference type="AlphaFoldDB" id="A0A915PJF8"/>
<organism evidence="1 2">
    <name type="scientific">Setaria digitata</name>
    <dbReference type="NCBI Taxonomy" id="48799"/>
    <lineage>
        <taxon>Eukaryota</taxon>
        <taxon>Metazoa</taxon>
        <taxon>Ecdysozoa</taxon>
        <taxon>Nematoda</taxon>
        <taxon>Chromadorea</taxon>
        <taxon>Rhabditida</taxon>
        <taxon>Spirurina</taxon>
        <taxon>Spiruromorpha</taxon>
        <taxon>Filarioidea</taxon>
        <taxon>Setariidae</taxon>
        <taxon>Setaria</taxon>
    </lineage>
</organism>